<evidence type="ECO:0000313" key="4">
    <source>
        <dbReference type="Proteomes" id="UP000723463"/>
    </source>
</evidence>
<sequence>MLTDRVWTDDLDATCETTIAKRDDEDTPDQETEAREPEQEQELIVKEGDKEDEEHTSGGQDPTEPVPDEITNPSPSSIVEPTDSGSDQEPTPTTIAGESEPTPTPSDEEDKGGDRVESGHEEEPTPAATPDDAAATTTDEPEATTSTNASEAITSDSALDPTDSAVAITSSSTTTITSQNRPSGQTDPTATKASKDEGGGPTTLLGHKEETRSNTSALTAGVIVAAVVIASVIGVWIFRKWKLSPSRHFKNKITGGFTKGGAAASAVVYGSGKGHDDHSEYNSYDEIIRPEAYDIAPPSPMTSVTMAAPAYPVAVAGSEYEYGYAHYEQMQQQQTMGGDANYQSYQYGYNSGAVPATSEASALRASVTSIPNPNVIGGVPAVGHNIHGYGSEDYTRNDHFLRELRE</sequence>
<feature type="compositionally biased region" description="Basic and acidic residues" evidence="1">
    <location>
        <begin position="32"/>
        <end position="56"/>
    </location>
</feature>
<dbReference type="Proteomes" id="UP000723463">
    <property type="component" value="Unassembled WGS sequence"/>
</dbReference>
<feature type="compositionally biased region" description="Polar residues" evidence="1">
    <location>
        <begin position="179"/>
        <end position="192"/>
    </location>
</feature>
<feature type="compositionally biased region" description="Polar residues" evidence="1">
    <location>
        <begin position="146"/>
        <end position="157"/>
    </location>
</feature>
<keyword evidence="2" id="KW-0472">Membrane</keyword>
<reference evidence="3" key="1">
    <citation type="journal article" date="2020" name="Fungal Divers.">
        <title>Resolving the Mortierellaceae phylogeny through synthesis of multi-gene phylogenetics and phylogenomics.</title>
        <authorList>
            <person name="Vandepol N."/>
            <person name="Liber J."/>
            <person name="Desiro A."/>
            <person name="Na H."/>
            <person name="Kennedy M."/>
            <person name="Barry K."/>
            <person name="Grigoriev I.V."/>
            <person name="Miller A.N."/>
            <person name="O'Donnell K."/>
            <person name="Stajich J.E."/>
            <person name="Bonito G."/>
        </authorList>
    </citation>
    <scope>NUCLEOTIDE SEQUENCE</scope>
    <source>
        <strain evidence="3">NRRL 2591</strain>
    </source>
</reference>
<evidence type="ECO:0000256" key="1">
    <source>
        <dbReference type="SAM" id="MobiDB-lite"/>
    </source>
</evidence>
<comment type="caution">
    <text evidence="3">The sequence shown here is derived from an EMBL/GenBank/DDBJ whole genome shotgun (WGS) entry which is preliminary data.</text>
</comment>
<feature type="compositionally biased region" description="Low complexity" evidence="1">
    <location>
        <begin position="168"/>
        <end position="178"/>
    </location>
</feature>
<evidence type="ECO:0000256" key="2">
    <source>
        <dbReference type="SAM" id="Phobius"/>
    </source>
</evidence>
<keyword evidence="2" id="KW-0812">Transmembrane</keyword>
<dbReference type="EMBL" id="JAAAXW010000016">
    <property type="protein sequence ID" value="KAF9549780.1"/>
    <property type="molecule type" value="Genomic_DNA"/>
</dbReference>
<keyword evidence="2" id="KW-1133">Transmembrane helix</keyword>
<feature type="transmembrane region" description="Helical" evidence="2">
    <location>
        <begin position="217"/>
        <end position="238"/>
    </location>
</feature>
<name>A0A9P6FGV1_9FUNG</name>
<proteinExistence type="predicted"/>
<feature type="compositionally biased region" description="Basic and acidic residues" evidence="1">
    <location>
        <begin position="112"/>
        <end position="123"/>
    </location>
</feature>
<protein>
    <submittedName>
        <fullName evidence="3">Uncharacterized protein</fullName>
    </submittedName>
</protein>
<keyword evidence="4" id="KW-1185">Reference proteome</keyword>
<evidence type="ECO:0000313" key="3">
    <source>
        <dbReference type="EMBL" id="KAF9549780.1"/>
    </source>
</evidence>
<organism evidence="3 4">
    <name type="scientific">Mortierella hygrophila</name>
    <dbReference type="NCBI Taxonomy" id="979708"/>
    <lineage>
        <taxon>Eukaryota</taxon>
        <taxon>Fungi</taxon>
        <taxon>Fungi incertae sedis</taxon>
        <taxon>Mucoromycota</taxon>
        <taxon>Mortierellomycotina</taxon>
        <taxon>Mortierellomycetes</taxon>
        <taxon>Mortierellales</taxon>
        <taxon>Mortierellaceae</taxon>
        <taxon>Mortierella</taxon>
    </lineage>
</organism>
<accession>A0A9P6FGV1</accession>
<dbReference type="AlphaFoldDB" id="A0A9P6FGV1"/>
<feature type="region of interest" description="Disordered" evidence="1">
    <location>
        <begin position="1"/>
        <end position="213"/>
    </location>
</feature>
<gene>
    <name evidence="3" type="ORF">EC957_002845</name>
</gene>
<feature type="compositionally biased region" description="Polar residues" evidence="1">
    <location>
        <begin position="71"/>
        <end position="96"/>
    </location>
</feature>
<feature type="compositionally biased region" description="Low complexity" evidence="1">
    <location>
        <begin position="125"/>
        <end position="138"/>
    </location>
</feature>